<dbReference type="SMART" id="SM00767">
    <property type="entry name" value="DCD"/>
    <property type="match status" value="1"/>
</dbReference>
<organism evidence="3 4">
    <name type="scientific">Actinidia rufa</name>
    <dbReference type="NCBI Taxonomy" id="165716"/>
    <lineage>
        <taxon>Eukaryota</taxon>
        <taxon>Viridiplantae</taxon>
        <taxon>Streptophyta</taxon>
        <taxon>Embryophyta</taxon>
        <taxon>Tracheophyta</taxon>
        <taxon>Spermatophyta</taxon>
        <taxon>Magnoliopsida</taxon>
        <taxon>eudicotyledons</taxon>
        <taxon>Gunneridae</taxon>
        <taxon>Pentapetalae</taxon>
        <taxon>asterids</taxon>
        <taxon>Ericales</taxon>
        <taxon>Actinidiaceae</taxon>
        <taxon>Actinidia</taxon>
    </lineage>
</organism>
<feature type="region of interest" description="Disordered" evidence="1">
    <location>
        <begin position="377"/>
        <end position="401"/>
    </location>
</feature>
<evidence type="ECO:0000313" key="3">
    <source>
        <dbReference type="EMBL" id="GFY90616.1"/>
    </source>
</evidence>
<dbReference type="PANTHER" id="PTHR46444">
    <property type="entry name" value="DCD (DEVELOPMENT AND CELL DEATH) DOMAIN PROTEIN-RELATED"/>
    <property type="match status" value="1"/>
</dbReference>
<name>A0A7J0EWM8_9ERIC</name>
<keyword evidence="4" id="KW-1185">Reference proteome</keyword>
<dbReference type="InterPro" id="IPR013989">
    <property type="entry name" value="Dev_and_cell_death_domain"/>
</dbReference>
<sequence length="589" mass="67129">MAHKNTKETGTTAEPSPGPVSSGNRTPKSLKPNRKISKKSLNDGLVKLHKPGRTLQLPEEKKKEKKSISGSKRGGSNDEKEDAENLKSGVKQKYAINSDQDEKRPEIIRTKEKNTELQKQQHSEKNKEKHGRLEKNKESQMNKEKQGPLEKGQHNGNRKEKLGGLIFMCSGKTKPDCFRYRVMGVATSKKDLVLGVKPGLKLFLYDFDLKVMYGIYKASSSGGMKLEPGAFNGAFPVQVRFDVHQDCYPLPESVFKRAIKENYDGKYTFKKELTVQQVKKLVALFRPAEVQSHAPPIHPPPVVAIQDGDVNEGARESWANLHQESTYGEGWRYLSNDNNQHVTYHEIPSSQRNDFPQDYYPSEKEYRTYGLRMERHNLSPPRSHVTATMEPYSTGPDYYPSEKEYRTYGLRRERYDFSPPRSHTAPTMEPRSHIAPTVEPYSRDPVRDHFLMHPSGAYKDVVSTPGHASYDSHLVTEKQYQTYSLVPRREPESSTPLGGTYPFETDGLQTREVYPTRTDQKWKGESYLTESSHLGRIENDAVGRFYSTYASSAPSYYDQIRKYPVARPENSHTPVPSRYSLSGPSLFNH</sequence>
<reference evidence="3 4" key="1">
    <citation type="submission" date="2019-07" db="EMBL/GenBank/DDBJ databases">
        <title>De Novo Assembly of kiwifruit Actinidia rufa.</title>
        <authorList>
            <person name="Sugita-Konishi S."/>
            <person name="Sato K."/>
            <person name="Mori E."/>
            <person name="Abe Y."/>
            <person name="Kisaki G."/>
            <person name="Hamano K."/>
            <person name="Suezawa K."/>
            <person name="Otani M."/>
            <person name="Fukuda T."/>
            <person name="Manabe T."/>
            <person name="Gomi K."/>
            <person name="Tabuchi M."/>
            <person name="Akimitsu K."/>
            <person name="Kataoka I."/>
        </authorList>
    </citation>
    <scope>NUCLEOTIDE SEQUENCE [LARGE SCALE GENOMIC DNA]</scope>
    <source>
        <strain evidence="4">cv. Fuchu</strain>
    </source>
</reference>
<feature type="region of interest" description="Disordered" evidence="1">
    <location>
        <begin position="567"/>
        <end position="589"/>
    </location>
</feature>
<feature type="compositionally biased region" description="Basic and acidic residues" evidence="1">
    <location>
        <begin position="100"/>
        <end position="158"/>
    </location>
</feature>
<feature type="region of interest" description="Disordered" evidence="1">
    <location>
        <begin position="415"/>
        <end position="438"/>
    </location>
</feature>
<protein>
    <submittedName>
        <fullName evidence="3">DCD (Development and Cell Death) domain protein</fullName>
    </submittedName>
</protein>
<evidence type="ECO:0000313" key="4">
    <source>
        <dbReference type="Proteomes" id="UP000585474"/>
    </source>
</evidence>
<accession>A0A7J0EWM8</accession>
<dbReference type="OrthoDB" id="1920894at2759"/>
<feature type="region of interest" description="Disordered" evidence="1">
    <location>
        <begin position="1"/>
        <end position="158"/>
    </location>
</feature>
<dbReference type="PROSITE" id="PS51222">
    <property type="entry name" value="DCD"/>
    <property type="match status" value="1"/>
</dbReference>
<dbReference type="AlphaFoldDB" id="A0A7J0EWM8"/>
<feature type="compositionally biased region" description="Polar residues" evidence="1">
    <location>
        <begin position="8"/>
        <end position="27"/>
    </location>
</feature>
<evidence type="ECO:0000259" key="2">
    <source>
        <dbReference type="PROSITE" id="PS51222"/>
    </source>
</evidence>
<dbReference type="Pfam" id="PF10539">
    <property type="entry name" value="Dev_Cell_Death"/>
    <property type="match status" value="1"/>
</dbReference>
<gene>
    <name evidence="3" type="ORF">Acr_07g0008130</name>
</gene>
<dbReference type="PANTHER" id="PTHR46444:SF3">
    <property type="entry name" value="DCD (DEVELOPMENT AND CELL DEATH) DOMAIN PROTEIN"/>
    <property type="match status" value="1"/>
</dbReference>
<comment type="caution">
    <text evidence="3">The sequence shown here is derived from an EMBL/GenBank/DDBJ whole genome shotgun (WGS) entry which is preliminary data.</text>
</comment>
<feature type="region of interest" description="Disordered" evidence="1">
    <location>
        <begin position="486"/>
        <end position="505"/>
    </location>
</feature>
<proteinExistence type="predicted"/>
<dbReference type="EMBL" id="BJWL01000007">
    <property type="protein sequence ID" value="GFY90616.1"/>
    <property type="molecule type" value="Genomic_DNA"/>
</dbReference>
<feature type="domain" description="DCD" evidence="2">
    <location>
        <begin position="160"/>
        <end position="287"/>
    </location>
</feature>
<feature type="compositionally biased region" description="Polar residues" evidence="1">
    <location>
        <begin position="571"/>
        <end position="589"/>
    </location>
</feature>
<dbReference type="Proteomes" id="UP000585474">
    <property type="component" value="Unassembled WGS sequence"/>
</dbReference>
<evidence type="ECO:0000256" key="1">
    <source>
        <dbReference type="SAM" id="MobiDB-lite"/>
    </source>
</evidence>